<feature type="domain" description="NAD(P)-binding" evidence="1">
    <location>
        <begin position="14"/>
        <end position="162"/>
    </location>
</feature>
<evidence type="ECO:0000313" key="3">
    <source>
        <dbReference type="Proteomes" id="UP001302126"/>
    </source>
</evidence>
<evidence type="ECO:0000259" key="1">
    <source>
        <dbReference type="Pfam" id="PF13460"/>
    </source>
</evidence>
<dbReference type="InterPro" id="IPR036291">
    <property type="entry name" value="NAD(P)-bd_dom_sf"/>
</dbReference>
<comment type="caution">
    <text evidence="2">The sequence shown here is derived from an EMBL/GenBank/DDBJ whole genome shotgun (WGS) entry which is preliminary data.</text>
</comment>
<keyword evidence="3" id="KW-1185">Reference proteome</keyword>
<accession>A0AAN6WMV1</accession>
<name>A0AAN6WMV1_9PEZI</name>
<proteinExistence type="predicted"/>
<dbReference type="Gene3D" id="3.40.50.720">
    <property type="entry name" value="NAD(P)-binding Rossmann-like Domain"/>
    <property type="match status" value="1"/>
</dbReference>
<reference evidence="2" key="1">
    <citation type="journal article" date="2023" name="Mol. Phylogenet. Evol.">
        <title>Genome-scale phylogeny and comparative genomics of the fungal order Sordariales.</title>
        <authorList>
            <person name="Hensen N."/>
            <person name="Bonometti L."/>
            <person name="Westerberg I."/>
            <person name="Brannstrom I.O."/>
            <person name="Guillou S."/>
            <person name="Cros-Aarteil S."/>
            <person name="Calhoun S."/>
            <person name="Haridas S."/>
            <person name="Kuo A."/>
            <person name="Mondo S."/>
            <person name="Pangilinan J."/>
            <person name="Riley R."/>
            <person name="LaButti K."/>
            <person name="Andreopoulos B."/>
            <person name="Lipzen A."/>
            <person name="Chen C."/>
            <person name="Yan M."/>
            <person name="Daum C."/>
            <person name="Ng V."/>
            <person name="Clum A."/>
            <person name="Steindorff A."/>
            <person name="Ohm R.A."/>
            <person name="Martin F."/>
            <person name="Silar P."/>
            <person name="Natvig D.O."/>
            <person name="Lalanne C."/>
            <person name="Gautier V."/>
            <person name="Ament-Velasquez S.L."/>
            <person name="Kruys A."/>
            <person name="Hutchinson M.I."/>
            <person name="Powell A.J."/>
            <person name="Barry K."/>
            <person name="Miller A.N."/>
            <person name="Grigoriev I.V."/>
            <person name="Debuchy R."/>
            <person name="Gladieux P."/>
            <person name="Hiltunen Thoren M."/>
            <person name="Johannesson H."/>
        </authorList>
    </citation>
    <scope>NUCLEOTIDE SEQUENCE</scope>
    <source>
        <strain evidence="2">PSN309</strain>
    </source>
</reference>
<dbReference type="SUPFAM" id="SSF51735">
    <property type="entry name" value="NAD(P)-binding Rossmann-fold domains"/>
    <property type="match status" value="1"/>
</dbReference>
<dbReference type="InterPro" id="IPR016040">
    <property type="entry name" value="NAD(P)-bd_dom"/>
</dbReference>
<dbReference type="EMBL" id="MU864581">
    <property type="protein sequence ID" value="KAK4183062.1"/>
    <property type="molecule type" value="Genomic_DNA"/>
</dbReference>
<protein>
    <recommendedName>
        <fullName evidence="1">NAD(P)-binding domain-containing protein</fullName>
    </recommendedName>
</protein>
<gene>
    <name evidence="2" type="ORF">QBC35DRAFT_508815</name>
</gene>
<reference evidence="2" key="2">
    <citation type="submission" date="2023-05" db="EMBL/GenBank/DDBJ databases">
        <authorList>
            <consortium name="Lawrence Berkeley National Laboratory"/>
            <person name="Steindorff A."/>
            <person name="Hensen N."/>
            <person name="Bonometti L."/>
            <person name="Westerberg I."/>
            <person name="Brannstrom I.O."/>
            <person name="Guillou S."/>
            <person name="Cros-Aarteil S."/>
            <person name="Calhoun S."/>
            <person name="Haridas S."/>
            <person name="Kuo A."/>
            <person name="Mondo S."/>
            <person name="Pangilinan J."/>
            <person name="Riley R."/>
            <person name="Labutti K."/>
            <person name="Andreopoulos B."/>
            <person name="Lipzen A."/>
            <person name="Chen C."/>
            <person name="Yanf M."/>
            <person name="Daum C."/>
            <person name="Ng V."/>
            <person name="Clum A."/>
            <person name="Ohm R."/>
            <person name="Martin F."/>
            <person name="Silar P."/>
            <person name="Natvig D."/>
            <person name="Lalanne C."/>
            <person name="Gautier V."/>
            <person name="Ament-Velasquez S.L."/>
            <person name="Kruys A."/>
            <person name="Hutchinson M.I."/>
            <person name="Powell A.J."/>
            <person name="Barry K."/>
            <person name="Miller A.N."/>
            <person name="Grigoriev I.V."/>
            <person name="Debuchy R."/>
            <person name="Gladieux P."/>
            <person name="Thoren M.H."/>
            <person name="Johannesson H."/>
        </authorList>
    </citation>
    <scope>NUCLEOTIDE SEQUENCE</scope>
    <source>
        <strain evidence="2">PSN309</strain>
    </source>
</reference>
<dbReference type="AlphaFoldDB" id="A0AAN6WMV1"/>
<organism evidence="2 3">
    <name type="scientific">Podospora australis</name>
    <dbReference type="NCBI Taxonomy" id="1536484"/>
    <lineage>
        <taxon>Eukaryota</taxon>
        <taxon>Fungi</taxon>
        <taxon>Dikarya</taxon>
        <taxon>Ascomycota</taxon>
        <taxon>Pezizomycotina</taxon>
        <taxon>Sordariomycetes</taxon>
        <taxon>Sordariomycetidae</taxon>
        <taxon>Sordariales</taxon>
        <taxon>Podosporaceae</taxon>
        <taxon>Podospora</taxon>
    </lineage>
</organism>
<evidence type="ECO:0000313" key="2">
    <source>
        <dbReference type="EMBL" id="KAK4183062.1"/>
    </source>
</evidence>
<sequence>MAYVRPQSISRIPNDLSSNSRLEIVQGQVDDDETLGHAIARCGAVVSLMGPDQAAMSSKSPLPYPAYYEQHILPLMKKHGIKRIAAMATISVYTEDDASVLIRWLMKTGVSWTFPAAYNTMLGIAKVFEEEKKSGSEIEWTVFRLPMLMGGSDESSWKVDREKGAALAGPVSSLWSGKLNRSLLGKWLVDWVEQEGKWVRELPAISS</sequence>
<dbReference type="Pfam" id="PF13460">
    <property type="entry name" value="NAD_binding_10"/>
    <property type="match status" value="1"/>
</dbReference>
<dbReference type="Proteomes" id="UP001302126">
    <property type="component" value="Unassembled WGS sequence"/>
</dbReference>